<proteinExistence type="predicted"/>
<accession>A0A2W5TTD8</accession>
<dbReference type="AlphaFoldDB" id="A0A2W5TTD8"/>
<evidence type="ECO:0000313" key="2">
    <source>
        <dbReference type="Proteomes" id="UP000248975"/>
    </source>
</evidence>
<evidence type="ECO:0000313" key="1">
    <source>
        <dbReference type="EMBL" id="PZQ99227.1"/>
    </source>
</evidence>
<sequence length="79" mass="9044">MKEVGKDEFDAFLASYPRQLVRDVYGAGEPPMVNYNDFTLGEWPESIVAYHFLYGPPVKENGVWKDSPPHGWKIKDDTP</sequence>
<gene>
    <name evidence="1" type="ORF">DI533_00525</name>
</gene>
<reference evidence="1 2" key="1">
    <citation type="submission" date="2017-08" db="EMBL/GenBank/DDBJ databases">
        <title>Infants hospitalized years apart are colonized by the same room-sourced microbial strains.</title>
        <authorList>
            <person name="Brooks B."/>
            <person name="Olm M.R."/>
            <person name="Firek B.A."/>
            <person name="Baker R."/>
            <person name="Thomas B.C."/>
            <person name="Morowitz M.J."/>
            <person name="Banfield J.F."/>
        </authorList>
    </citation>
    <scope>NUCLEOTIDE SEQUENCE [LARGE SCALE GENOMIC DNA]</scope>
    <source>
        <strain evidence="1">S2_003_000_R2_11</strain>
    </source>
</reference>
<dbReference type="Proteomes" id="UP000248975">
    <property type="component" value="Unassembled WGS sequence"/>
</dbReference>
<dbReference type="EMBL" id="QFQS01000001">
    <property type="protein sequence ID" value="PZQ99227.1"/>
    <property type="molecule type" value="Genomic_DNA"/>
</dbReference>
<comment type="caution">
    <text evidence="1">The sequence shown here is derived from an EMBL/GenBank/DDBJ whole genome shotgun (WGS) entry which is preliminary data.</text>
</comment>
<protein>
    <submittedName>
        <fullName evidence="1">Uncharacterized protein</fullName>
    </submittedName>
</protein>
<name>A0A2W5TTD8_CERSP</name>
<organism evidence="1 2">
    <name type="scientific">Cereibacter sphaeroides</name>
    <name type="common">Rhodobacter sphaeroides</name>
    <dbReference type="NCBI Taxonomy" id="1063"/>
    <lineage>
        <taxon>Bacteria</taxon>
        <taxon>Pseudomonadati</taxon>
        <taxon>Pseudomonadota</taxon>
        <taxon>Alphaproteobacteria</taxon>
        <taxon>Rhodobacterales</taxon>
        <taxon>Paracoccaceae</taxon>
        <taxon>Cereibacter</taxon>
    </lineage>
</organism>